<dbReference type="SUPFAM" id="SSF53218">
    <property type="entry name" value="Molybdenum cofactor biosynthesis proteins"/>
    <property type="match status" value="1"/>
</dbReference>
<dbReference type="AlphaFoldDB" id="A0A0W0TQI9"/>
<dbReference type="InterPro" id="IPR050101">
    <property type="entry name" value="CinA"/>
</dbReference>
<dbReference type="EMBL" id="LNYA01000024">
    <property type="protein sequence ID" value="KTC97853.1"/>
    <property type="molecule type" value="Genomic_DNA"/>
</dbReference>
<dbReference type="Proteomes" id="UP000054773">
    <property type="component" value="Unassembled WGS sequence"/>
</dbReference>
<evidence type="ECO:0000259" key="1">
    <source>
        <dbReference type="SMART" id="SM00852"/>
    </source>
</evidence>
<evidence type="ECO:0000313" key="2">
    <source>
        <dbReference type="EMBL" id="KTC97853.1"/>
    </source>
</evidence>
<name>A0A0W0TQI9_LEGER</name>
<dbReference type="PANTHER" id="PTHR13939:SF0">
    <property type="entry name" value="NMN AMIDOHYDROLASE-LIKE PROTEIN YFAY"/>
    <property type="match status" value="1"/>
</dbReference>
<feature type="domain" description="MoaB/Mog" evidence="1">
    <location>
        <begin position="4"/>
        <end position="170"/>
    </location>
</feature>
<dbReference type="RefSeq" id="WP_058526808.1">
    <property type="nucleotide sequence ID" value="NZ_CAAAHY010000034.1"/>
</dbReference>
<protein>
    <submittedName>
        <fullName evidence="2">Competence damage inducible protein CinA</fullName>
    </submittedName>
</protein>
<gene>
    <name evidence="2" type="primary">cinA_2</name>
    <name evidence="2" type="ORF">Lery_1692</name>
</gene>
<dbReference type="InterPro" id="IPR001453">
    <property type="entry name" value="MoaB/Mog_dom"/>
</dbReference>
<evidence type="ECO:0000313" key="3">
    <source>
        <dbReference type="Proteomes" id="UP000054773"/>
    </source>
</evidence>
<comment type="caution">
    <text evidence="2">The sequence shown here is derived from an EMBL/GenBank/DDBJ whole genome shotgun (WGS) entry which is preliminary data.</text>
</comment>
<sequence>MTAALLATGDEIVIGDTLNTNSQQIAHALHAEGLELGLHMTCGDDEMAIYQSLTYLASHHDIILITGGLGPTSDDRTRYALARLLSVNLEKFPQALQHIEARLRHTALSLTSGNQQQALFPPGATLLPNPNGTAMGCYCYWQNKLLVLLPGPPRECLPMFNQHVLPLLQASRHTDKTLLKWRVFGVAESQIAQQIDDALLALDCETGYRLETPYVECKVRCHASLIDKVRGIVDPIVAPHIIATTEKKASEALRELIIAQGVHLSIQDEATGGVLQRLLQQPENYHLLTFNSQTPQPLHFRLTGLEEYWQQQSTGATTEVRITYTSLKKQGEECRELPYRSPLVVHIAAEWLSFRLFHLINELHEVVT</sequence>
<proteinExistence type="predicted"/>
<dbReference type="Pfam" id="PF00994">
    <property type="entry name" value="MoCF_biosynth"/>
    <property type="match status" value="1"/>
</dbReference>
<dbReference type="CDD" id="cd00885">
    <property type="entry name" value="cinA"/>
    <property type="match status" value="1"/>
</dbReference>
<dbReference type="SMART" id="SM00852">
    <property type="entry name" value="MoCF_biosynth"/>
    <property type="match status" value="1"/>
</dbReference>
<dbReference type="InterPro" id="IPR036425">
    <property type="entry name" value="MoaB/Mog-like_dom_sf"/>
</dbReference>
<dbReference type="Gene3D" id="3.40.980.10">
    <property type="entry name" value="MoaB/Mog-like domain"/>
    <property type="match status" value="1"/>
</dbReference>
<dbReference type="STRING" id="448.Lery_1692"/>
<accession>A0A0W0TQI9</accession>
<organism evidence="2 3">
    <name type="scientific">Legionella erythra</name>
    <dbReference type="NCBI Taxonomy" id="448"/>
    <lineage>
        <taxon>Bacteria</taxon>
        <taxon>Pseudomonadati</taxon>
        <taxon>Pseudomonadota</taxon>
        <taxon>Gammaproteobacteria</taxon>
        <taxon>Legionellales</taxon>
        <taxon>Legionellaceae</taxon>
        <taxon>Legionella</taxon>
    </lineage>
</organism>
<reference evidence="2 3" key="1">
    <citation type="submission" date="2015-11" db="EMBL/GenBank/DDBJ databases">
        <title>Genomic analysis of 38 Legionella species identifies large and diverse effector repertoires.</title>
        <authorList>
            <person name="Burstein D."/>
            <person name="Amaro F."/>
            <person name="Zusman T."/>
            <person name="Lifshitz Z."/>
            <person name="Cohen O."/>
            <person name="Gilbert J.A."/>
            <person name="Pupko T."/>
            <person name="Shuman H.A."/>
            <person name="Segal G."/>
        </authorList>
    </citation>
    <scope>NUCLEOTIDE SEQUENCE [LARGE SCALE GENOMIC DNA]</scope>
    <source>
        <strain evidence="2 3">SE-32A-C8</strain>
    </source>
</reference>
<dbReference type="PANTHER" id="PTHR13939">
    <property type="entry name" value="NICOTINAMIDE-NUCLEOTIDE AMIDOHYDROLASE PNCC"/>
    <property type="match status" value="1"/>
</dbReference>
<keyword evidence="3" id="KW-1185">Reference proteome</keyword>
<dbReference type="OrthoDB" id="9801454at2"/>